<organism evidence="3 4">
    <name type="scientific">Smittium megazygosporum</name>
    <dbReference type="NCBI Taxonomy" id="133381"/>
    <lineage>
        <taxon>Eukaryota</taxon>
        <taxon>Fungi</taxon>
        <taxon>Fungi incertae sedis</taxon>
        <taxon>Zoopagomycota</taxon>
        <taxon>Kickxellomycotina</taxon>
        <taxon>Harpellomycetes</taxon>
        <taxon>Harpellales</taxon>
        <taxon>Legeriomycetaceae</taxon>
        <taxon>Smittium</taxon>
    </lineage>
</organism>
<dbReference type="Proteomes" id="UP000245609">
    <property type="component" value="Unassembled WGS sequence"/>
</dbReference>
<dbReference type="OrthoDB" id="10253878at2759"/>
<protein>
    <recommendedName>
        <fullName evidence="2">Ubiquinol-cytochrome c chaperone domain-containing protein</fullName>
    </recommendedName>
</protein>
<comment type="caution">
    <text evidence="3">The sequence shown here is derived from an EMBL/GenBank/DDBJ whole genome shotgun (WGS) entry which is preliminary data.</text>
</comment>
<dbReference type="STRING" id="133381.A0A2T9ZC77"/>
<evidence type="ECO:0000256" key="1">
    <source>
        <dbReference type="ARBA" id="ARBA00006407"/>
    </source>
</evidence>
<evidence type="ECO:0000259" key="2">
    <source>
        <dbReference type="Pfam" id="PF03981"/>
    </source>
</evidence>
<proteinExistence type="inferred from homology"/>
<evidence type="ECO:0000313" key="4">
    <source>
        <dbReference type="Proteomes" id="UP000245609"/>
    </source>
</evidence>
<keyword evidence="4" id="KW-1185">Reference proteome</keyword>
<dbReference type="PANTHER" id="PTHR12184">
    <property type="entry name" value="UBIQUINOL-CYTOCHROME C REDUCTASE COMPLEX ASSEMBLY FACTOR 1 FAMILY MEMBER"/>
    <property type="match status" value="1"/>
</dbReference>
<dbReference type="PANTHER" id="PTHR12184:SF1">
    <property type="entry name" value="UBIQUINOL-CYTOCHROME-C REDUCTASE COMPLEX ASSEMBLY FACTOR 1"/>
    <property type="match status" value="1"/>
</dbReference>
<dbReference type="GO" id="GO:0034551">
    <property type="term" value="P:mitochondrial respiratory chain complex III assembly"/>
    <property type="evidence" value="ECO:0007669"/>
    <property type="project" value="TreeGrafter"/>
</dbReference>
<dbReference type="AlphaFoldDB" id="A0A2T9ZC77"/>
<reference evidence="3 4" key="1">
    <citation type="journal article" date="2018" name="MBio">
        <title>Comparative Genomics Reveals the Core Gene Toolbox for the Fungus-Insect Symbiosis.</title>
        <authorList>
            <person name="Wang Y."/>
            <person name="Stata M."/>
            <person name="Wang W."/>
            <person name="Stajich J.E."/>
            <person name="White M.M."/>
            <person name="Moncalvo J.M."/>
        </authorList>
    </citation>
    <scope>NUCLEOTIDE SEQUENCE [LARGE SCALE GENOMIC DNA]</scope>
    <source>
        <strain evidence="3 4">SC-DP-2</strain>
    </source>
</reference>
<gene>
    <name evidence="3" type="ORF">BB560_003405</name>
</gene>
<name>A0A2T9ZC77_9FUNG</name>
<dbReference type="GO" id="GO:0005739">
    <property type="term" value="C:mitochondrion"/>
    <property type="evidence" value="ECO:0007669"/>
    <property type="project" value="TreeGrafter"/>
</dbReference>
<dbReference type="InterPro" id="IPR021150">
    <property type="entry name" value="Ubiq_cyt_c_chap"/>
</dbReference>
<sequence length="184" mass="21170">MRKIFKPLIPQYQSVQIGARIYDTCIPSKEEFDNFWFKKAGLPPTFQSWFSVSQIYVWMCLVRLRKESVEISKDTKQQLIDSFFTDAERRIRNQGIKSGKIVNDSLKDLNSGFLGTVSSFDQGFVSDDTVLAAAIWRNLLSNCESTHILRIVVEFVRQQLSLLDKVPSDAFIRGNFSFDKSLLL</sequence>
<evidence type="ECO:0000313" key="3">
    <source>
        <dbReference type="EMBL" id="PVV02150.1"/>
    </source>
</evidence>
<dbReference type="Pfam" id="PF03981">
    <property type="entry name" value="Ubiq_cyt_C_chap"/>
    <property type="match status" value="1"/>
</dbReference>
<dbReference type="InterPro" id="IPR007129">
    <property type="entry name" value="Ubiqinol_cyt_c_chaperone_CPB3"/>
</dbReference>
<feature type="domain" description="Ubiquinol-cytochrome c chaperone" evidence="2">
    <location>
        <begin position="39"/>
        <end position="178"/>
    </location>
</feature>
<accession>A0A2T9ZC77</accession>
<dbReference type="EMBL" id="MBFS01000586">
    <property type="protein sequence ID" value="PVV02150.1"/>
    <property type="molecule type" value="Genomic_DNA"/>
</dbReference>
<comment type="similarity">
    <text evidence="1">Belongs to the CBP3 family.</text>
</comment>